<reference evidence="2 3" key="1">
    <citation type="submission" date="2018-03" db="EMBL/GenBank/DDBJ databases">
        <title>Lachnoclostridium SNUG30386 gen.nov., sp.nov., isolated from human faeces.</title>
        <authorList>
            <person name="Seo B."/>
            <person name="Jeon K."/>
            <person name="Ko G."/>
        </authorList>
    </citation>
    <scope>NUCLEOTIDE SEQUENCE [LARGE SCALE GENOMIC DNA]</scope>
    <source>
        <strain evidence="2 3">SNUG30386</strain>
    </source>
</reference>
<name>A0A2T3FT93_9CLOT</name>
<protein>
    <recommendedName>
        <fullName evidence="1">Putative Se/S carrier protein-like domain-containing protein</fullName>
    </recommendedName>
</protein>
<dbReference type="AlphaFoldDB" id="A0A2T3FT93"/>
<dbReference type="Proteomes" id="UP000241048">
    <property type="component" value="Unassembled WGS sequence"/>
</dbReference>
<evidence type="ECO:0000313" key="2">
    <source>
        <dbReference type="EMBL" id="PST38497.1"/>
    </source>
</evidence>
<organism evidence="2 3">
    <name type="scientific">Clostridium fessum</name>
    <dbReference type="NCBI Taxonomy" id="2126740"/>
    <lineage>
        <taxon>Bacteria</taxon>
        <taxon>Bacillati</taxon>
        <taxon>Bacillota</taxon>
        <taxon>Clostridia</taxon>
        <taxon>Eubacteriales</taxon>
        <taxon>Clostridiaceae</taxon>
        <taxon>Clostridium</taxon>
    </lineage>
</organism>
<evidence type="ECO:0000259" key="1">
    <source>
        <dbReference type="Pfam" id="PF11823"/>
    </source>
</evidence>
<evidence type="ECO:0000313" key="3">
    <source>
        <dbReference type="Proteomes" id="UP000241048"/>
    </source>
</evidence>
<feature type="domain" description="Putative Se/S carrier protein-like" evidence="1">
    <location>
        <begin position="8"/>
        <end position="72"/>
    </location>
</feature>
<proteinExistence type="predicted"/>
<dbReference type="RefSeq" id="WP_106999761.1">
    <property type="nucleotide sequence ID" value="NZ_DBFBUD010000005.1"/>
</dbReference>
<keyword evidence="3" id="KW-1185">Reference proteome</keyword>
<gene>
    <name evidence="2" type="ORF">C7U56_00620</name>
</gene>
<accession>A0A2T3FT93</accession>
<dbReference type="Pfam" id="PF11823">
    <property type="entry name" value="Se_S_carrier"/>
    <property type="match status" value="1"/>
</dbReference>
<dbReference type="InterPro" id="IPR021778">
    <property type="entry name" value="Se/S_carrier-like"/>
</dbReference>
<dbReference type="EMBL" id="PYLO01000001">
    <property type="protein sequence ID" value="PST38497.1"/>
    <property type="molecule type" value="Genomic_DNA"/>
</dbReference>
<comment type="caution">
    <text evidence="2">The sequence shown here is derived from an EMBL/GenBank/DDBJ whole genome shotgun (WGS) entry which is preliminary data.</text>
</comment>
<sequence>MRQKREYRIFTFHTTAAAMEMEAFCREQGIRGRLVPVPRELSAGCGIAWRMEPAEYERFQGVIAESQIEIEQSCVVMN</sequence>